<dbReference type="OrthoDB" id="2016548at2759"/>
<gene>
    <name evidence="3" type="ORF">CTRG_04915</name>
</gene>
<dbReference type="KEGG" id="ctp:CTRG_04915"/>
<reference evidence="3 4" key="1">
    <citation type="journal article" date="2009" name="Nature">
        <title>Evolution of pathogenicity and sexual reproduction in eight Candida genomes.</title>
        <authorList>
            <person name="Butler G."/>
            <person name="Rasmussen M.D."/>
            <person name="Lin M.F."/>
            <person name="Santos M.A."/>
            <person name="Sakthikumar S."/>
            <person name="Munro C.A."/>
            <person name="Rheinbay E."/>
            <person name="Grabherr M."/>
            <person name="Forche A."/>
            <person name="Reedy J.L."/>
            <person name="Agrafioti I."/>
            <person name="Arnaud M.B."/>
            <person name="Bates S."/>
            <person name="Brown A.J."/>
            <person name="Brunke S."/>
            <person name="Costanzo M.C."/>
            <person name="Fitzpatrick D.A."/>
            <person name="de Groot P.W."/>
            <person name="Harris D."/>
            <person name="Hoyer L.L."/>
            <person name="Hube B."/>
            <person name="Klis F.M."/>
            <person name="Kodira C."/>
            <person name="Lennard N."/>
            <person name="Logue M.E."/>
            <person name="Martin R."/>
            <person name="Neiman A.M."/>
            <person name="Nikolaou E."/>
            <person name="Quail M.A."/>
            <person name="Quinn J."/>
            <person name="Santos M.C."/>
            <person name="Schmitzberger F.F."/>
            <person name="Sherlock G."/>
            <person name="Shah P."/>
            <person name="Silverstein K.A."/>
            <person name="Skrzypek M.S."/>
            <person name="Soll D."/>
            <person name="Staggs R."/>
            <person name="Stansfield I."/>
            <person name="Stumpf M.P."/>
            <person name="Sudbery P.E."/>
            <person name="Srikantha T."/>
            <person name="Zeng Q."/>
            <person name="Berman J."/>
            <person name="Berriman M."/>
            <person name="Heitman J."/>
            <person name="Gow N.A."/>
            <person name="Lorenz M.C."/>
            <person name="Birren B.W."/>
            <person name="Kellis M."/>
            <person name="Cuomo C.A."/>
        </authorList>
    </citation>
    <scope>NUCLEOTIDE SEQUENCE [LARGE SCALE GENOMIC DNA]</scope>
    <source>
        <strain evidence="4">ATCC MYA-3404 / T1</strain>
    </source>
</reference>
<dbReference type="HOGENOM" id="CLU_040397_0_1_1"/>
<dbReference type="RefSeq" id="XP_002550617.1">
    <property type="nucleotide sequence ID" value="XM_002550571.1"/>
</dbReference>
<organism evidence="3 4">
    <name type="scientific">Candida tropicalis (strain ATCC MYA-3404 / T1)</name>
    <name type="common">Yeast</name>
    <dbReference type="NCBI Taxonomy" id="294747"/>
    <lineage>
        <taxon>Eukaryota</taxon>
        <taxon>Fungi</taxon>
        <taxon>Dikarya</taxon>
        <taxon>Ascomycota</taxon>
        <taxon>Saccharomycotina</taxon>
        <taxon>Pichiomycetes</taxon>
        <taxon>Debaryomycetaceae</taxon>
        <taxon>Candida/Lodderomyces clade</taxon>
        <taxon>Candida</taxon>
    </lineage>
</organism>
<evidence type="ECO:0000313" key="4">
    <source>
        <dbReference type="Proteomes" id="UP000002037"/>
    </source>
</evidence>
<evidence type="ECO:0000259" key="2">
    <source>
        <dbReference type="Pfam" id="PF04982"/>
    </source>
</evidence>
<dbReference type="eggNOG" id="ENOG502S3SU">
    <property type="taxonomic scope" value="Eukaryota"/>
</dbReference>
<evidence type="ECO:0000313" key="3">
    <source>
        <dbReference type="EMBL" id="EER31185.1"/>
    </source>
</evidence>
<dbReference type="VEuPathDB" id="FungiDB:CTRG_04915"/>
<dbReference type="AlphaFoldDB" id="C5MFS2"/>
<feature type="transmembrane region" description="Helical" evidence="1">
    <location>
        <begin position="134"/>
        <end position="156"/>
    </location>
</feature>
<accession>C5MFS2</accession>
<feature type="transmembrane region" description="Helical" evidence="1">
    <location>
        <begin position="43"/>
        <end position="64"/>
    </location>
</feature>
<feature type="domain" description="HPP transmembrane region" evidence="2">
    <location>
        <begin position="43"/>
        <end position="203"/>
    </location>
</feature>
<keyword evidence="1" id="KW-0812">Transmembrane</keyword>
<keyword evidence="4" id="KW-1185">Reference proteome</keyword>
<protein>
    <recommendedName>
        <fullName evidence="2">HPP transmembrane region domain-containing protein</fullName>
    </recommendedName>
</protein>
<name>C5MFS2_CANTT</name>
<feature type="transmembrane region" description="Helical" evidence="1">
    <location>
        <begin position="104"/>
        <end position="122"/>
    </location>
</feature>
<dbReference type="PANTHER" id="PTHR33741:SF5">
    <property type="entry name" value="TRANSMEMBRANE PROTEIN DDB_G0269096-RELATED"/>
    <property type="match status" value="1"/>
</dbReference>
<evidence type="ECO:0000256" key="1">
    <source>
        <dbReference type="SAM" id="Phobius"/>
    </source>
</evidence>
<dbReference type="Pfam" id="PF04982">
    <property type="entry name" value="TM_HPP"/>
    <property type="match status" value="1"/>
</dbReference>
<feature type="transmembrane region" description="Helical" evidence="1">
    <location>
        <begin position="176"/>
        <end position="199"/>
    </location>
</feature>
<dbReference type="InterPro" id="IPR007065">
    <property type="entry name" value="HPP"/>
</dbReference>
<dbReference type="GeneID" id="8298918"/>
<dbReference type="InterPro" id="IPR058581">
    <property type="entry name" value="TM_HPP"/>
</dbReference>
<keyword evidence="1" id="KW-0472">Membrane</keyword>
<dbReference type="Proteomes" id="UP000002037">
    <property type="component" value="Unassembled WGS sequence"/>
</dbReference>
<keyword evidence="1" id="KW-1133">Transmembrane helix</keyword>
<dbReference type="PANTHER" id="PTHR33741">
    <property type="entry name" value="TRANSMEMBRANE PROTEIN DDB_G0269096-RELATED"/>
    <property type="match status" value="1"/>
</dbReference>
<proteinExistence type="predicted"/>
<feature type="transmembrane region" description="Helical" evidence="1">
    <location>
        <begin position="76"/>
        <end position="98"/>
    </location>
</feature>
<dbReference type="STRING" id="294747.C5MFS2"/>
<dbReference type="EMBL" id="GG692401">
    <property type="protein sequence ID" value="EER31185.1"/>
    <property type="molecule type" value="Genomic_DNA"/>
</dbReference>
<sequence>MVFKFTIDNVLNPYIPKNNISKLPKPISKLLGGSNKLAPVSDYYIWLEILIASFGGVGLLEGIFKNSNIFTNYHHAPIIIASYGATAILCFNASQAPLAQPRNILIGHFISSLIGIGIQKLFSLSEMGRNHYWASGALSVGISSVVMSIGNCVHPPAGASALLPSIDEEIRLMSWWYLPVQIISSVLMIVVACITGNVFRRYPVYWWSPAEVGQWWTRNNLEKDQESEISMEEEDVATQLGVREADIIRTPGIKTITITATSVILPDGLEFDEIDADWLEGMRSKLSKLNN</sequence>